<keyword evidence="2" id="KW-1185">Reference proteome</keyword>
<organism evidence="1 2">
    <name type="scientific">Bauhinia variegata</name>
    <name type="common">Purple orchid tree</name>
    <name type="synonym">Phanera variegata</name>
    <dbReference type="NCBI Taxonomy" id="167791"/>
    <lineage>
        <taxon>Eukaryota</taxon>
        <taxon>Viridiplantae</taxon>
        <taxon>Streptophyta</taxon>
        <taxon>Embryophyta</taxon>
        <taxon>Tracheophyta</taxon>
        <taxon>Spermatophyta</taxon>
        <taxon>Magnoliopsida</taxon>
        <taxon>eudicotyledons</taxon>
        <taxon>Gunneridae</taxon>
        <taxon>Pentapetalae</taxon>
        <taxon>rosids</taxon>
        <taxon>fabids</taxon>
        <taxon>Fabales</taxon>
        <taxon>Fabaceae</taxon>
        <taxon>Cercidoideae</taxon>
        <taxon>Cercideae</taxon>
        <taxon>Bauhiniinae</taxon>
        <taxon>Bauhinia</taxon>
    </lineage>
</organism>
<name>A0ACB9LVL5_BAUVA</name>
<dbReference type="Proteomes" id="UP000828941">
    <property type="component" value="Chromosome 11"/>
</dbReference>
<sequence>MGEEERDQVKPLASYSSPSPSLHIEEDRAISGQLRFRRRRQIQCCGCITAILLILIVTILVLGFTVFNVKEPELTMNGITLVNGTLLGNNTGITLVADISVKNPNSYSFRYRNSTTTISFDGTAIGEGRIPAGKAKARRTVRLNVTVANLGIPSLLRDDRVLNISTYTRVDGKVKMLYLFNKRVVVKTNCTVDYNLDTASSQGSNCQTTVDI</sequence>
<protein>
    <submittedName>
        <fullName evidence="1">Uncharacterized protein</fullName>
    </submittedName>
</protein>
<reference evidence="1 2" key="1">
    <citation type="journal article" date="2022" name="DNA Res.">
        <title>Chromosomal-level genome assembly of the orchid tree Bauhinia variegata (Leguminosae; Cercidoideae) supports the allotetraploid origin hypothesis of Bauhinia.</title>
        <authorList>
            <person name="Zhong Y."/>
            <person name="Chen Y."/>
            <person name="Zheng D."/>
            <person name="Pang J."/>
            <person name="Liu Y."/>
            <person name="Luo S."/>
            <person name="Meng S."/>
            <person name="Qian L."/>
            <person name="Wei D."/>
            <person name="Dai S."/>
            <person name="Zhou R."/>
        </authorList>
    </citation>
    <scope>NUCLEOTIDE SEQUENCE [LARGE SCALE GENOMIC DNA]</scope>
    <source>
        <strain evidence="1">BV-YZ2020</strain>
    </source>
</reference>
<evidence type="ECO:0000313" key="1">
    <source>
        <dbReference type="EMBL" id="KAI4315481.1"/>
    </source>
</evidence>
<gene>
    <name evidence="1" type="ORF">L6164_028282</name>
</gene>
<dbReference type="EMBL" id="CM039436">
    <property type="protein sequence ID" value="KAI4315481.1"/>
    <property type="molecule type" value="Genomic_DNA"/>
</dbReference>
<proteinExistence type="predicted"/>
<evidence type="ECO:0000313" key="2">
    <source>
        <dbReference type="Proteomes" id="UP000828941"/>
    </source>
</evidence>
<accession>A0ACB9LVL5</accession>
<comment type="caution">
    <text evidence="1">The sequence shown here is derived from an EMBL/GenBank/DDBJ whole genome shotgun (WGS) entry which is preliminary data.</text>
</comment>